<proteinExistence type="predicted"/>
<dbReference type="STRING" id="1514105.AOC36_08570"/>
<dbReference type="InterPro" id="IPR013785">
    <property type="entry name" value="Aldolase_TIM"/>
</dbReference>
<reference evidence="3 4" key="1">
    <citation type="submission" date="2015-10" db="EMBL/GenBank/DDBJ databases">
        <title>Erysipelothrix larvae sp. LV19 isolated from the larval gut of the rhinoceros beetle, Trypoxylus dichotomus.</title>
        <authorList>
            <person name="Lim S."/>
            <person name="Kim B.-C."/>
        </authorList>
    </citation>
    <scope>NUCLEOTIDE SEQUENCE [LARGE SCALE GENOMIC DNA]</scope>
    <source>
        <strain evidence="3 4">LV19</strain>
    </source>
</reference>
<evidence type="ECO:0000259" key="1">
    <source>
        <dbReference type="Pfam" id="PF05913"/>
    </source>
</evidence>
<name>A0A109UHF6_9FIRM</name>
<dbReference type="Proteomes" id="UP000063781">
    <property type="component" value="Chromosome"/>
</dbReference>
<feature type="domain" description="6-phospho-N-acetylmuramidase N-terminal" evidence="2">
    <location>
        <begin position="2"/>
        <end position="237"/>
    </location>
</feature>
<dbReference type="SUPFAM" id="SSF51445">
    <property type="entry name" value="(Trans)glycosidases"/>
    <property type="match status" value="1"/>
</dbReference>
<dbReference type="RefSeq" id="WP_067633366.1">
    <property type="nucleotide sequence ID" value="NZ_CP013213.1"/>
</dbReference>
<dbReference type="Gene3D" id="3.20.20.70">
    <property type="entry name" value="Aldolase class I"/>
    <property type="match status" value="1"/>
</dbReference>
<dbReference type="Pfam" id="PF19200">
    <property type="entry name" value="MupG_N"/>
    <property type="match status" value="1"/>
</dbReference>
<dbReference type="InterPro" id="IPR008589">
    <property type="entry name" value="MupG"/>
</dbReference>
<evidence type="ECO:0000313" key="4">
    <source>
        <dbReference type="Proteomes" id="UP000063781"/>
    </source>
</evidence>
<accession>A0A109UHF6</accession>
<dbReference type="Gene3D" id="2.40.100.10">
    <property type="entry name" value="Cyclophilin-like"/>
    <property type="match status" value="1"/>
</dbReference>
<dbReference type="OrthoDB" id="5809921at2"/>
<dbReference type="InterPro" id="IPR043894">
    <property type="entry name" value="MupG_C"/>
</dbReference>
<evidence type="ECO:0000313" key="3">
    <source>
        <dbReference type="EMBL" id="AMC94038.1"/>
    </source>
</evidence>
<dbReference type="InterPro" id="IPR017853">
    <property type="entry name" value="GH"/>
</dbReference>
<dbReference type="PANTHER" id="PTHR38435">
    <property type="match status" value="1"/>
</dbReference>
<protein>
    <recommendedName>
        <fullName evidence="5">Outer surface protein</fullName>
    </recommendedName>
</protein>
<dbReference type="PANTHER" id="PTHR38435:SF1">
    <property type="entry name" value="DUF871 DOMAIN-CONTAINING PROTEIN"/>
    <property type="match status" value="1"/>
</dbReference>
<organism evidence="3 4">
    <name type="scientific">Erysipelothrix larvae</name>
    <dbReference type="NCBI Taxonomy" id="1514105"/>
    <lineage>
        <taxon>Bacteria</taxon>
        <taxon>Bacillati</taxon>
        <taxon>Bacillota</taxon>
        <taxon>Erysipelotrichia</taxon>
        <taxon>Erysipelotrichales</taxon>
        <taxon>Erysipelotrichaceae</taxon>
        <taxon>Erysipelothrix</taxon>
    </lineage>
</organism>
<evidence type="ECO:0008006" key="5">
    <source>
        <dbReference type="Google" id="ProtNLM"/>
    </source>
</evidence>
<dbReference type="InterPro" id="IPR043797">
    <property type="entry name" value="MupG_N"/>
</dbReference>
<evidence type="ECO:0000259" key="2">
    <source>
        <dbReference type="Pfam" id="PF19200"/>
    </source>
</evidence>
<dbReference type="AlphaFoldDB" id="A0A109UHF6"/>
<dbReference type="InterPro" id="IPR029000">
    <property type="entry name" value="Cyclophilin-like_dom_sf"/>
</dbReference>
<feature type="domain" description="6-phospho-N-acetylmuramidase C-terminal" evidence="1">
    <location>
        <begin position="245"/>
        <end position="358"/>
    </location>
</feature>
<gene>
    <name evidence="3" type="ORF">AOC36_08570</name>
</gene>
<dbReference type="Pfam" id="PF05913">
    <property type="entry name" value="MupG_C"/>
    <property type="match status" value="1"/>
</dbReference>
<dbReference type="KEGG" id="erl:AOC36_08570"/>
<keyword evidence="4" id="KW-1185">Reference proteome</keyword>
<sequence length="361" mass="41006">MLGISIYPEKSSFEENKRYIDTSVSLGFGRVFTSLLELTGDQEQVLANFKAIVEYASSKGMQVIVDINPMIFNQLGISHDDLSFFHDLGAYGLRLDMGFTGREEAIMTRNPYGLKIELNMSMGISNVDVIMQFNPKKENLIACHNFYPMRYSGLDEAFFKKTTESFTKHNLRTAAFVTTQTGQLGPWPMQDRLCTLEMHRDLSIEAQTSYFVMEGSMDDIIIGDAFASDEELEKMSKAYFAQYPEIECVLEDNISAIEKTIVNEVVHSYRGDYNGYMIRSSMPRITYKEIPIQPVNTHDVLKRGDIIIGNNAFGQYKGELQIVLKEMKNKGQVNVVGHLTDNGYALLDCIKPWSNFRLVTK</sequence>
<dbReference type="SUPFAM" id="SSF50891">
    <property type="entry name" value="Cyclophilin-like"/>
    <property type="match status" value="1"/>
</dbReference>
<dbReference type="EMBL" id="CP013213">
    <property type="protein sequence ID" value="AMC94038.1"/>
    <property type="molecule type" value="Genomic_DNA"/>
</dbReference>